<dbReference type="GO" id="GO:0005886">
    <property type="term" value="C:plasma membrane"/>
    <property type="evidence" value="ECO:0007669"/>
    <property type="project" value="UniProtKB-SubCell"/>
</dbReference>
<evidence type="ECO:0000256" key="5">
    <source>
        <dbReference type="ARBA" id="ARBA00022989"/>
    </source>
</evidence>
<feature type="domain" description="ABC transmembrane type-1" evidence="8">
    <location>
        <begin position="75"/>
        <end position="291"/>
    </location>
</feature>
<feature type="transmembrane region" description="Helical" evidence="7">
    <location>
        <begin position="114"/>
        <end position="132"/>
    </location>
</feature>
<evidence type="ECO:0000313" key="9">
    <source>
        <dbReference type="EMBL" id="MBC8611294.1"/>
    </source>
</evidence>
<feature type="transmembrane region" description="Helical" evidence="7">
    <location>
        <begin position="164"/>
        <end position="189"/>
    </location>
</feature>
<keyword evidence="10" id="KW-1185">Reference proteome</keyword>
<name>A0A8J6P8B0_9FIRM</name>
<dbReference type="RefSeq" id="WP_154825316.1">
    <property type="nucleotide sequence ID" value="NZ_JACRTL010000005.1"/>
</dbReference>
<sequence length="302" mass="34455">MRSSLLKNKSELKRWAGLLFVLPAFIYHFIVVIVPSIKTLYLSFFDWNGIGNPTFIGLDNFIEMFTADEVLPVALKNTMVWTLWFVTVPIILSLFVAVWVSGVKRPKVQMFYRTTYFLPYVLSAAIAGKIWSNFYNPYYGFSTIFKTMGLDNLAEVMWLGDSKIALFSVIFVSNWSWWGFVMVLFVSALQQIDPALYEAASIDGAGRVKLFWHITIPGVSPTIVFIVAMSLMWSILSFDFVWVMTMGGPGQATELLSTWIYKNAFVNYRAGYANAICVLQTIIVMVIFFINQFVRKKVEEAV</sequence>
<dbReference type="InterPro" id="IPR035906">
    <property type="entry name" value="MetI-like_sf"/>
</dbReference>
<feature type="transmembrane region" description="Helical" evidence="7">
    <location>
        <begin position="210"/>
        <end position="236"/>
    </location>
</feature>
<evidence type="ECO:0000256" key="3">
    <source>
        <dbReference type="ARBA" id="ARBA00022475"/>
    </source>
</evidence>
<gene>
    <name evidence="9" type="ORF">H8702_09260</name>
</gene>
<dbReference type="InterPro" id="IPR051393">
    <property type="entry name" value="ABC_transporter_permease"/>
</dbReference>
<keyword evidence="6 7" id="KW-0472">Membrane</keyword>
<dbReference type="CDD" id="cd06261">
    <property type="entry name" value="TM_PBP2"/>
    <property type="match status" value="1"/>
</dbReference>
<keyword evidence="5 7" id="KW-1133">Transmembrane helix</keyword>
<comment type="similarity">
    <text evidence="7">Belongs to the binding-protein-dependent transport system permease family.</text>
</comment>
<keyword evidence="3" id="KW-1003">Cell membrane</keyword>
<feature type="transmembrane region" description="Helical" evidence="7">
    <location>
        <begin position="12"/>
        <end position="37"/>
    </location>
</feature>
<dbReference type="Proteomes" id="UP000632659">
    <property type="component" value="Unassembled WGS sequence"/>
</dbReference>
<evidence type="ECO:0000256" key="7">
    <source>
        <dbReference type="RuleBase" id="RU363032"/>
    </source>
</evidence>
<feature type="transmembrane region" description="Helical" evidence="7">
    <location>
        <begin position="271"/>
        <end position="290"/>
    </location>
</feature>
<comment type="caution">
    <text evidence="9">The sequence shown here is derived from an EMBL/GenBank/DDBJ whole genome shotgun (WGS) entry which is preliminary data.</text>
</comment>
<dbReference type="Gene3D" id="1.10.3720.10">
    <property type="entry name" value="MetI-like"/>
    <property type="match status" value="1"/>
</dbReference>
<dbReference type="PROSITE" id="PS50928">
    <property type="entry name" value="ABC_TM1"/>
    <property type="match status" value="1"/>
</dbReference>
<evidence type="ECO:0000256" key="1">
    <source>
        <dbReference type="ARBA" id="ARBA00004651"/>
    </source>
</evidence>
<proteinExistence type="inferred from homology"/>
<dbReference type="PANTHER" id="PTHR30193">
    <property type="entry name" value="ABC TRANSPORTER PERMEASE PROTEIN"/>
    <property type="match status" value="1"/>
</dbReference>
<dbReference type="EMBL" id="JACRTL010000005">
    <property type="protein sequence ID" value="MBC8611294.1"/>
    <property type="molecule type" value="Genomic_DNA"/>
</dbReference>
<dbReference type="InterPro" id="IPR000515">
    <property type="entry name" value="MetI-like"/>
</dbReference>
<keyword evidence="4 7" id="KW-0812">Transmembrane</keyword>
<dbReference type="AlphaFoldDB" id="A0A8J6P8B0"/>
<accession>A0A8J6P8B0</accession>
<evidence type="ECO:0000256" key="6">
    <source>
        <dbReference type="ARBA" id="ARBA00023136"/>
    </source>
</evidence>
<dbReference type="SUPFAM" id="SSF161098">
    <property type="entry name" value="MetI-like"/>
    <property type="match status" value="1"/>
</dbReference>
<evidence type="ECO:0000256" key="2">
    <source>
        <dbReference type="ARBA" id="ARBA00022448"/>
    </source>
</evidence>
<keyword evidence="2 7" id="KW-0813">Transport</keyword>
<organism evidence="9 10">
    <name type="scientific">Massiliimalia timonensis</name>
    <dbReference type="NCBI Taxonomy" id="1987501"/>
    <lineage>
        <taxon>Bacteria</taxon>
        <taxon>Bacillati</taxon>
        <taxon>Bacillota</taxon>
        <taxon>Clostridia</taxon>
        <taxon>Eubacteriales</taxon>
        <taxon>Oscillospiraceae</taxon>
        <taxon>Massiliimalia</taxon>
    </lineage>
</organism>
<protein>
    <submittedName>
        <fullName evidence="9">Sugar ABC transporter permease</fullName>
    </submittedName>
</protein>
<evidence type="ECO:0000256" key="4">
    <source>
        <dbReference type="ARBA" id="ARBA00022692"/>
    </source>
</evidence>
<comment type="subcellular location">
    <subcellularLocation>
        <location evidence="1 7">Cell membrane</location>
        <topology evidence="1 7">Multi-pass membrane protein</topology>
    </subcellularLocation>
</comment>
<dbReference type="Pfam" id="PF00528">
    <property type="entry name" value="BPD_transp_1"/>
    <property type="match status" value="1"/>
</dbReference>
<evidence type="ECO:0000313" key="10">
    <source>
        <dbReference type="Proteomes" id="UP000632659"/>
    </source>
</evidence>
<dbReference type="GO" id="GO:0055085">
    <property type="term" value="P:transmembrane transport"/>
    <property type="evidence" value="ECO:0007669"/>
    <property type="project" value="InterPro"/>
</dbReference>
<dbReference type="PANTHER" id="PTHR30193:SF37">
    <property type="entry name" value="INNER MEMBRANE ABC TRANSPORTER PERMEASE PROTEIN YCJO"/>
    <property type="match status" value="1"/>
</dbReference>
<evidence type="ECO:0000259" key="8">
    <source>
        <dbReference type="PROSITE" id="PS50928"/>
    </source>
</evidence>
<feature type="transmembrane region" description="Helical" evidence="7">
    <location>
        <begin position="81"/>
        <end position="102"/>
    </location>
</feature>
<reference evidence="9" key="1">
    <citation type="submission" date="2020-08" db="EMBL/GenBank/DDBJ databases">
        <title>Genome public.</title>
        <authorList>
            <person name="Liu C."/>
            <person name="Sun Q."/>
        </authorList>
    </citation>
    <scope>NUCLEOTIDE SEQUENCE</scope>
    <source>
        <strain evidence="9">NSJ-15</strain>
    </source>
</reference>